<feature type="non-terminal residue" evidence="1">
    <location>
        <position position="437"/>
    </location>
</feature>
<comment type="caution">
    <text evidence="1">The sequence shown here is derived from an EMBL/GenBank/DDBJ whole genome shotgun (WGS) entry which is preliminary data.</text>
</comment>
<gene>
    <name evidence="1" type="ORF">LCGC14_0728430</name>
</gene>
<evidence type="ECO:0000313" key="1">
    <source>
        <dbReference type="EMBL" id="KKN40958.1"/>
    </source>
</evidence>
<accession>A0A0F9THL5</accession>
<protein>
    <submittedName>
        <fullName evidence="1">Uncharacterized protein</fullName>
    </submittedName>
</protein>
<sequence length="437" mass="49262">MAKDLSTILQAVNVASLLAEDEDRLNKISRQAYEGYEGDKDSCREWLGRNEEGMKLAMQIKGAERSKPFQGSANVMYPGIGSAAMQFSARAYPNLIPGREIVKGRVIGKDADGEKANKAARIATHMNWQLNEEMVEWKEETDRLLTVIPITGSCFKETYWSVGLRRIVSHYYPPNEIIMHYKARSMETVPRITKRYDLYPYQITERIRAGTFIKFDVNEATAQKDEEGYGKDITPYKSGDEHKPHLFLQQHCFLDLDGDGYPEPYVANIHYDTKQIVRIAPRFRVSDIEYGGKDDSKVLRIAAQQHYTMFTFMPSPDGSIYGSGFGSQLAPLNHVINSVLNMILDAGTLSNSQGGFMSNQLQFNTSKASGPIKFGLGEFKRVMSSGDDLRKNIVPLNEFFKEPSPVLFNLLGFMVQALDRESSVSELMSGEQSIHNE</sequence>
<dbReference type="EMBL" id="LAZR01001677">
    <property type="protein sequence ID" value="KKN40958.1"/>
    <property type="molecule type" value="Genomic_DNA"/>
</dbReference>
<reference evidence="1" key="1">
    <citation type="journal article" date="2015" name="Nature">
        <title>Complex archaea that bridge the gap between prokaryotes and eukaryotes.</title>
        <authorList>
            <person name="Spang A."/>
            <person name="Saw J.H."/>
            <person name="Jorgensen S.L."/>
            <person name="Zaremba-Niedzwiedzka K."/>
            <person name="Martijn J."/>
            <person name="Lind A.E."/>
            <person name="van Eijk R."/>
            <person name="Schleper C."/>
            <person name="Guy L."/>
            <person name="Ettema T.J."/>
        </authorList>
    </citation>
    <scope>NUCLEOTIDE SEQUENCE</scope>
</reference>
<name>A0A0F9THL5_9ZZZZ</name>
<organism evidence="1">
    <name type="scientific">marine sediment metagenome</name>
    <dbReference type="NCBI Taxonomy" id="412755"/>
    <lineage>
        <taxon>unclassified sequences</taxon>
        <taxon>metagenomes</taxon>
        <taxon>ecological metagenomes</taxon>
    </lineage>
</organism>
<dbReference type="AlphaFoldDB" id="A0A0F9THL5"/>
<proteinExistence type="predicted"/>